<dbReference type="SUPFAM" id="SSF46689">
    <property type="entry name" value="Homeodomain-like"/>
    <property type="match status" value="1"/>
</dbReference>
<name>A0A9J9HFM1_RHIWR</name>
<evidence type="ECO:0000256" key="5">
    <source>
        <dbReference type="PROSITE-ProRule" id="PRU00335"/>
    </source>
</evidence>
<keyword evidence="4" id="KW-0804">Transcription</keyword>
<dbReference type="GO" id="GO:0000976">
    <property type="term" value="F:transcription cis-regulatory region binding"/>
    <property type="evidence" value="ECO:0007669"/>
    <property type="project" value="TreeGrafter"/>
</dbReference>
<sequence length="228" mass="25732">MLGVVPLTESFVQDLKITPREGGYARGQEGLEQILYAALNILVEQGSKALTLRRIASECGMKAGNLAYYFPSKEELLRELLNAIISSYEEPFDRIVHDPSESAEKRLENLVVLILDDITTKKTTRVFPELWAMTNHDPFVQERVNELYQRARVAILELIEEINPALPPDEREIVALFISASMEGMTIFAGHEKPWCEQMPAIERVAVKSFLHVIHTLKPGEIRASTDA</sequence>
<evidence type="ECO:0000256" key="2">
    <source>
        <dbReference type="ARBA" id="ARBA00023015"/>
    </source>
</evidence>
<protein>
    <submittedName>
        <fullName evidence="7">Transcriptional regulator, TetR family</fullName>
    </submittedName>
</protein>
<evidence type="ECO:0000256" key="1">
    <source>
        <dbReference type="ARBA" id="ARBA00022491"/>
    </source>
</evidence>
<dbReference type="EMBL" id="CP000699">
    <property type="protein sequence ID" value="ABQ70702.1"/>
    <property type="molecule type" value="Genomic_DNA"/>
</dbReference>
<proteinExistence type="predicted"/>
<evidence type="ECO:0000313" key="8">
    <source>
        <dbReference type="Proteomes" id="UP000001989"/>
    </source>
</evidence>
<organism evidence="7 8">
    <name type="scientific">Rhizorhabdus wittichii (strain DSM 6014 / CCUG 31198 / JCM 15750 / NBRC 105917 / EY 4224 / RW1)</name>
    <name type="common">Sphingomonas wittichii</name>
    <dbReference type="NCBI Taxonomy" id="392499"/>
    <lineage>
        <taxon>Bacteria</taxon>
        <taxon>Pseudomonadati</taxon>
        <taxon>Pseudomonadota</taxon>
        <taxon>Alphaproteobacteria</taxon>
        <taxon>Sphingomonadales</taxon>
        <taxon>Sphingomonadaceae</taxon>
        <taxon>Rhizorhabdus</taxon>
    </lineage>
</organism>
<keyword evidence="2" id="KW-0805">Transcription regulation</keyword>
<dbReference type="PANTHER" id="PTHR30055:SF234">
    <property type="entry name" value="HTH-TYPE TRANSCRIPTIONAL REGULATOR BETI"/>
    <property type="match status" value="1"/>
</dbReference>
<evidence type="ECO:0000256" key="4">
    <source>
        <dbReference type="ARBA" id="ARBA00023163"/>
    </source>
</evidence>
<dbReference type="SUPFAM" id="SSF48498">
    <property type="entry name" value="Tetracyclin repressor-like, C-terminal domain"/>
    <property type="match status" value="1"/>
</dbReference>
<dbReference type="PRINTS" id="PR00455">
    <property type="entry name" value="HTHTETR"/>
</dbReference>
<feature type="DNA-binding region" description="H-T-H motif" evidence="5">
    <location>
        <begin position="51"/>
        <end position="70"/>
    </location>
</feature>
<dbReference type="InterPro" id="IPR009057">
    <property type="entry name" value="Homeodomain-like_sf"/>
</dbReference>
<dbReference type="Gene3D" id="1.10.357.10">
    <property type="entry name" value="Tetracycline Repressor, domain 2"/>
    <property type="match status" value="1"/>
</dbReference>
<keyword evidence="3 5" id="KW-0238">DNA-binding</keyword>
<gene>
    <name evidence="7" type="ordered locus">Swit_4362</name>
</gene>
<dbReference type="Pfam" id="PF00440">
    <property type="entry name" value="TetR_N"/>
    <property type="match status" value="1"/>
</dbReference>
<dbReference type="PROSITE" id="PS50977">
    <property type="entry name" value="HTH_TETR_2"/>
    <property type="match status" value="1"/>
</dbReference>
<dbReference type="Gene3D" id="1.10.10.60">
    <property type="entry name" value="Homeodomain-like"/>
    <property type="match status" value="1"/>
</dbReference>
<keyword evidence="8" id="KW-1185">Reference proteome</keyword>
<keyword evidence="1" id="KW-0678">Repressor</keyword>
<dbReference type="Pfam" id="PF13977">
    <property type="entry name" value="TetR_C_6"/>
    <property type="match status" value="1"/>
</dbReference>
<dbReference type="InterPro" id="IPR036271">
    <property type="entry name" value="Tet_transcr_reg_TetR-rel_C_sf"/>
</dbReference>
<evidence type="ECO:0000313" key="7">
    <source>
        <dbReference type="EMBL" id="ABQ70702.1"/>
    </source>
</evidence>
<dbReference type="AlphaFoldDB" id="A0A9J9HFM1"/>
<evidence type="ECO:0000256" key="3">
    <source>
        <dbReference type="ARBA" id="ARBA00023125"/>
    </source>
</evidence>
<accession>A0A9J9HFM1</accession>
<dbReference type="InterPro" id="IPR001647">
    <property type="entry name" value="HTH_TetR"/>
</dbReference>
<dbReference type="KEGG" id="swi:Swit_4362"/>
<evidence type="ECO:0000259" key="6">
    <source>
        <dbReference type="PROSITE" id="PS50977"/>
    </source>
</evidence>
<dbReference type="PANTHER" id="PTHR30055">
    <property type="entry name" value="HTH-TYPE TRANSCRIPTIONAL REGULATOR RUTR"/>
    <property type="match status" value="1"/>
</dbReference>
<reference evidence="7 8" key="1">
    <citation type="journal article" date="2010" name="J. Bacteriol.">
        <title>Genome sequence of the dioxin-mineralizing bacterium Sphingomonas wittichii RW1.</title>
        <authorList>
            <person name="Miller T.R."/>
            <person name="Delcher A.L."/>
            <person name="Salzberg S.L."/>
            <person name="Saunders E."/>
            <person name="Detter J.C."/>
            <person name="Halden R.U."/>
        </authorList>
    </citation>
    <scope>NUCLEOTIDE SEQUENCE [LARGE SCALE GENOMIC DNA]</scope>
    <source>
        <strain evidence="8">DSM 6014 / CCUG 31198 / JCM 15750 / NBRC 105917 / EY 4224 / RW1</strain>
    </source>
</reference>
<dbReference type="Proteomes" id="UP000001989">
    <property type="component" value="Chromosome"/>
</dbReference>
<feature type="domain" description="HTH tetR-type" evidence="6">
    <location>
        <begin position="28"/>
        <end position="88"/>
    </location>
</feature>
<dbReference type="GO" id="GO:0003700">
    <property type="term" value="F:DNA-binding transcription factor activity"/>
    <property type="evidence" value="ECO:0007669"/>
    <property type="project" value="TreeGrafter"/>
</dbReference>
<dbReference type="InterPro" id="IPR050109">
    <property type="entry name" value="HTH-type_TetR-like_transc_reg"/>
</dbReference>
<dbReference type="InterPro" id="IPR039538">
    <property type="entry name" value="BetI_C"/>
</dbReference>